<keyword evidence="3" id="KW-1185">Reference proteome</keyword>
<protein>
    <submittedName>
        <fullName evidence="2">Uncharacterized protein</fullName>
    </submittedName>
</protein>
<name>A0AAV4DQP1_9GAST</name>
<feature type="compositionally biased region" description="Acidic residues" evidence="1">
    <location>
        <begin position="111"/>
        <end position="128"/>
    </location>
</feature>
<sequence>MQANRKSEPWSTPVFINQSYTPAQTKLSESGTGSGGSSSSSSSSSSSRLSFVLNPIASSPLDSDFPVEAAPHMSSDLDLRHAASVALPLTPPDQASPTFPVRLRGIRDEAANEEDDGEEDEDDEEGEETDHQNCGCHDSRTDEGVGLVFSMVDLDLEQIENH</sequence>
<comment type="caution">
    <text evidence="2">The sequence shown here is derived from an EMBL/GenBank/DDBJ whole genome shotgun (WGS) entry which is preliminary data.</text>
</comment>
<feature type="region of interest" description="Disordered" evidence="1">
    <location>
        <begin position="85"/>
        <end position="142"/>
    </location>
</feature>
<dbReference type="AlphaFoldDB" id="A0AAV4DQP1"/>
<evidence type="ECO:0000313" key="2">
    <source>
        <dbReference type="EMBL" id="GFO46265.1"/>
    </source>
</evidence>
<feature type="region of interest" description="Disordered" evidence="1">
    <location>
        <begin position="1"/>
        <end position="49"/>
    </location>
</feature>
<feature type="compositionally biased region" description="Polar residues" evidence="1">
    <location>
        <begin position="14"/>
        <end position="27"/>
    </location>
</feature>
<organism evidence="2 3">
    <name type="scientific">Plakobranchus ocellatus</name>
    <dbReference type="NCBI Taxonomy" id="259542"/>
    <lineage>
        <taxon>Eukaryota</taxon>
        <taxon>Metazoa</taxon>
        <taxon>Spiralia</taxon>
        <taxon>Lophotrochozoa</taxon>
        <taxon>Mollusca</taxon>
        <taxon>Gastropoda</taxon>
        <taxon>Heterobranchia</taxon>
        <taxon>Euthyneura</taxon>
        <taxon>Panpulmonata</taxon>
        <taxon>Sacoglossa</taxon>
        <taxon>Placobranchoidea</taxon>
        <taxon>Plakobranchidae</taxon>
        <taxon>Plakobranchus</taxon>
    </lineage>
</organism>
<feature type="compositionally biased region" description="Low complexity" evidence="1">
    <location>
        <begin position="37"/>
        <end position="47"/>
    </location>
</feature>
<reference evidence="2 3" key="1">
    <citation type="journal article" date="2021" name="Elife">
        <title>Chloroplast acquisition without the gene transfer in kleptoplastic sea slugs, Plakobranchus ocellatus.</title>
        <authorList>
            <person name="Maeda T."/>
            <person name="Takahashi S."/>
            <person name="Yoshida T."/>
            <person name="Shimamura S."/>
            <person name="Takaki Y."/>
            <person name="Nagai Y."/>
            <person name="Toyoda A."/>
            <person name="Suzuki Y."/>
            <person name="Arimoto A."/>
            <person name="Ishii H."/>
            <person name="Satoh N."/>
            <person name="Nishiyama T."/>
            <person name="Hasebe M."/>
            <person name="Maruyama T."/>
            <person name="Minagawa J."/>
            <person name="Obokata J."/>
            <person name="Shigenobu S."/>
        </authorList>
    </citation>
    <scope>NUCLEOTIDE SEQUENCE [LARGE SCALE GENOMIC DNA]</scope>
</reference>
<dbReference type="EMBL" id="BLXT01008183">
    <property type="protein sequence ID" value="GFO46265.1"/>
    <property type="molecule type" value="Genomic_DNA"/>
</dbReference>
<evidence type="ECO:0000313" key="3">
    <source>
        <dbReference type="Proteomes" id="UP000735302"/>
    </source>
</evidence>
<gene>
    <name evidence="2" type="ORF">PoB_007277000</name>
</gene>
<evidence type="ECO:0000256" key="1">
    <source>
        <dbReference type="SAM" id="MobiDB-lite"/>
    </source>
</evidence>
<dbReference type="Proteomes" id="UP000735302">
    <property type="component" value="Unassembled WGS sequence"/>
</dbReference>
<accession>A0AAV4DQP1</accession>
<proteinExistence type="predicted"/>